<accession>A0A2N3HVV9</accession>
<evidence type="ECO:0008006" key="3">
    <source>
        <dbReference type="Google" id="ProtNLM"/>
    </source>
</evidence>
<reference evidence="1 2" key="1">
    <citation type="journal article" date="2017" name="Front. Microbiol.">
        <title>Labilibaculum manganireducens gen. nov., sp. nov. and Labilibaculum filiforme sp. nov., Novel Bacteroidetes Isolated from Subsurface Sediments of the Baltic Sea.</title>
        <authorList>
            <person name="Vandieken V."/>
            <person name="Marshall I.P."/>
            <person name="Niemann H."/>
            <person name="Engelen B."/>
            <person name="Cypionka H."/>
        </authorList>
    </citation>
    <scope>NUCLEOTIDE SEQUENCE [LARGE SCALE GENOMIC DNA]</scope>
    <source>
        <strain evidence="1 2">59.10-2M</strain>
    </source>
</reference>
<dbReference type="Gene3D" id="3.40.50.620">
    <property type="entry name" value="HUPs"/>
    <property type="match status" value="1"/>
</dbReference>
<keyword evidence="2" id="KW-1185">Reference proteome</keyword>
<dbReference type="EMBL" id="MVDE01000037">
    <property type="protein sequence ID" value="PKQ62177.1"/>
    <property type="molecule type" value="Genomic_DNA"/>
</dbReference>
<evidence type="ECO:0000313" key="2">
    <source>
        <dbReference type="Proteomes" id="UP000233618"/>
    </source>
</evidence>
<dbReference type="Proteomes" id="UP000233618">
    <property type="component" value="Unassembled WGS sequence"/>
</dbReference>
<dbReference type="AlphaFoldDB" id="A0A2N3HVV9"/>
<comment type="caution">
    <text evidence="1">The sequence shown here is derived from an EMBL/GenBank/DDBJ whole genome shotgun (WGS) entry which is preliminary data.</text>
</comment>
<gene>
    <name evidence="1" type="ORF">BZG01_17820</name>
</gene>
<proteinExistence type="predicted"/>
<evidence type="ECO:0000313" key="1">
    <source>
        <dbReference type="EMBL" id="PKQ62177.1"/>
    </source>
</evidence>
<dbReference type="NCBIfam" id="NF041925">
    <property type="entry name" value="QatC"/>
    <property type="match status" value="1"/>
</dbReference>
<organism evidence="1 2">
    <name type="scientific">Labilibaculum manganireducens</name>
    <dbReference type="NCBI Taxonomy" id="1940525"/>
    <lineage>
        <taxon>Bacteria</taxon>
        <taxon>Pseudomonadati</taxon>
        <taxon>Bacteroidota</taxon>
        <taxon>Bacteroidia</taxon>
        <taxon>Marinilabiliales</taxon>
        <taxon>Marinifilaceae</taxon>
        <taxon>Labilibaculum</taxon>
    </lineage>
</organism>
<dbReference type="SUPFAM" id="SSF52402">
    <property type="entry name" value="Adenine nucleotide alpha hydrolases-like"/>
    <property type="match status" value="1"/>
</dbReference>
<protein>
    <recommendedName>
        <fullName evidence="3">ATPase</fullName>
    </recommendedName>
</protein>
<sequence length="431" mass="49906">MNHMVCKLNNSDDFSVDRSVFEVNLTDKKSYHWTFYQYYRRLFQFPKFFSNEALDLFYISLMVYYADRKVLRSGTYDAWTREMKIYMPVLELDKWNENKFLLEKMISFLSGDIWQFEFRKRELNEKEKKVSAGIIKTKKKYSPDAFCMLSGGLDSFIGAIDLLSENKNIAFVGHYGGGKGVLEYQNNVKSELTKEFDLDEKQFFNFFAAPIKGIEDSTRTRSFMFFAHAIILASAVDKDIKLYIPENGLISLNIPLTNTRLGSSSTRTTHPYYMNLLQLLLTNMDIKIELVNPYQFFTKGEMIQNCKVPAFIKRNITKTMSCSHPDLGRYQRENAPSHCGTCLPCIIRRASIEKAYGADSSVYRDKDFNIGKAVTELNSYKIGILDYKTTNSNTSFKIQESGPIASNQDNFKKLYRRGMNELTTLLDKYNG</sequence>
<name>A0A2N3HVV9_9BACT</name>
<dbReference type="InterPro" id="IPR014729">
    <property type="entry name" value="Rossmann-like_a/b/a_fold"/>
</dbReference>
<dbReference type="InterPro" id="IPR049676">
    <property type="entry name" value="QatC"/>
</dbReference>